<dbReference type="Proteomes" id="UP000076761">
    <property type="component" value="Unassembled WGS sequence"/>
</dbReference>
<evidence type="ECO:0000313" key="2">
    <source>
        <dbReference type="Proteomes" id="UP000076761"/>
    </source>
</evidence>
<accession>A0A165UP72</accession>
<dbReference type="InParanoid" id="A0A165UP72"/>
<dbReference type="AlphaFoldDB" id="A0A165UP72"/>
<sequence>MTFMIPPVRSHTVTALSYFVRGMEATRPAVINLSQRSESLLCFDFVCAVEDLHRKHLLRQCQF</sequence>
<name>A0A165UP72_9AGAM</name>
<proteinExistence type="predicted"/>
<protein>
    <submittedName>
        <fullName evidence="1">Uncharacterized protein</fullName>
    </submittedName>
</protein>
<organism evidence="1 2">
    <name type="scientific">Neolentinus lepideus HHB14362 ss-1</name>
    <dbReference type="NCBI Taxonomy" id="1314782"/>
    <lineage>
        <taxon>Eukaryota</taxon>
        <taxon>Fungi</taxon>
        <taxon>Dikarya</taxon>
        <taxon>Basidiomycota</taxon>
        <taxon>Agaricomycotina</taxon>
        <taxon>Agaricomycetes</taxon>
        <taxon>Gloeophyllales</taxon>
        <taxon>Gloeophyllaceae</taxon>
        <taxon>Neolentinus</taxon>
    </lineage>
</organism>
<dbReference type="EMBL" id="KV425557">
    <property type="protein sequence ID" value="KZT28480.1"/>
    <property type="molecule type" value="Genomic_DNA"/>
</dbReference>
<keyword evidence="2" id="KW-1185">Reference proteome</keyword>
<evidence type="ECO:0000313" key="1">
    <source>
        <dbReference type="EMBL" id="KZT28480.1"/>
    </source>
</evidence>
<reference evidence="1 2" key="1">
    <citation type="journal article" date="2016" name="Mol. Biol. Evol.">
        <title>Comparative Genomics of Early-Diverging Mushroom-Forming Fungi Provides Insights into the Origins of Lignocellulose Decay Capabilities.</title>
        <authorList>
            <person name="Nagy L.G."/>
            <person name="Riley R."/>
            <person name="Tritt A."/>
            <person name="Adam C."/>
            <person name="Daum C."/>
            <person name="Floudas D."/>
            <person name="Sun H."/>
            <person name="Yadav J.S."/>
            <person name="Pangilinan J."/>
            <person name="Larsson K.H."/>
            <person name="Matsuura K."/>
            <person name="Barry K."/>
            <person name="Labutti K."/>
            <person name="Kuo R."/>
            <person name="Ohm R.A."/>
            <person name="Bhattacharya S.S."/>
            <person name="Shirouzu T."/>
            <person name="Yoshinaga Y."/>
            <person name="Martin F.M."/>
            <person name="Grigoriev I.V."/>
            <person name="Hibbett D.S."/>
        </authorList>
    </citation>
    <scope>NUCLEOTIDE SEQUENCE [LARGE SCALE GENOMIC DNA]</scope>
    <source>
        <strain evidence="1 2">HHB14362 ss-1</strain>
    </source>
</reference>
<gene>
    <name evidence="1" type="ORF">NEOLEDRAFT_1129273</name>
</gene>